<dbReference type="AlphaFoldDB" id="A0AA38SDW2"/>
<accession>A0AA38SDW2</accession>
<dbReference type="EMBL" id="JANBVO010000002">
    <property type="protein sequence ID" value="KAJ9156672.1"/>
    <property type="molecule type" value="Genomic_DNA"/>
</dbReference>
<sequence>MHFLNLFSAISLVMAIPLTIASREGSDARWVPFRATLPSGETITTYIREGITFVNTTTTKYFHMHQDITVPLNDTLPDPAERWNHFSFISRPENTTMCNAQMKMPIPLWHDVGYPSTEDCARLAMTWARQVGYFELGQWGDPGYLNPFLYYGTCELRIARVDQRAAAARVGNMDITLFLGAACVEGVMLNPEFPMFMMSSYSIGQCFDLGPNDQAALEFRAVLKDGYNGPQPSGTEAPTHSHSPTATPTEALVVNARAVVTPWPSVN</sequence>
<feature type="region of interest" description="Disordered" evidence="1">
    <location>
        <begin position="228"/>
        <end position="247"/>
    </location>
</feature>
<dbReference type="Proteomes" id="UP001174694">
    <property type="component" value="Unassembled WGS sequence"/>
</dbReference>
<gene>
    <name evidence="3" type="ORF">NKR23_g1241</name>
</gene>
<organism evidence="3 4">
    <name type="scientific">Pleurostoma richardsiae</name>
    <dbReference type="NCBI Taxonomy" id="41990"/>
    <lineage>
        <taxon>Eukaryota</taxon>
        <taxon>Fungi</taxon>
        <taxon>Dikarya</taxon>
        <taxon>Ascomycota</taxon>
        <taxon>Pezizomycotina</taxon>
        <taxon>Sordariomycetes</taxon>
        <taxon>Sordariomycetidae</taxon>
        <taxon>Calosphaeriales</taxon>
        <taxon>Pleurostomataceae</taxon>
        <taxon>Pleurostoma</taxon>
    </lineage>
</organism>
<keyword evidence="2" id="KW-0732">Signal</keyword>
<name>A0AA38SDW2_9PEZI</name>
<keyword evidence="4" id="KW-1185">Reference proteome</keyword>
<reference evidence="3" key="1">
    <citation type="submission" date="2022-07" db="EMBL/GenBank/DDBJ databases">
        <title>Fungi with potential for degradation of polypropylene.</title>
        <authorList>
            <person name="Gostincar C."/>
        </authorList>
    </citation>
    <scope>NUCLEOTIDE SEQUENCE</scope>
    <source>
        <strain evidence="3">EXF-13308</strain>
    </source>
</reference>
<evidence type="ECO:0000256" key="1">
    <source>
        <dbReference type="SAM" id="MobiDB-lite"/>
    </source>
</evidence>
<evidence type="ECO:0000256" key="2">
    <source>
        <dbReference type="SAM" id="SignalP"/>
    </source>
</evidence>
<feature type="chain" id="PRO_5041411581" description="Ecp2 effector protein domain-containing protein" evidence="2">
    <location>
        <begin position="16"/>
        <end position="267"/>
    </location>
</feature>
<proteinExistence type="predicted"/>
<protein>
    <recommendedName>
        <fullName evidence="5">Ecp2 effector protein domain-containing protein</fullName>
    </recommendedName>
</protein>
<feature type="compositionally biased region" description="Low complexity" evidence="1">
    <location>
        <begin position="237"/>
        <end position="247"/>
    </location>
</feature>
<evidence type="ECO:0000313" key="4">
    <source>
        <dbReference type="Proteomes" id="UP001174694"/>
    </source>
</evidence>
<evidence type="ECO:0000313" key="3">
    <source>
        <dbReference type="EMBL" id="KAJ9156672.1"/>
    </source>
</evidence>
<feature type="signal peptide" evidence="2">
    <location>
        <begin position="1"/>
        <end position="15"/>
    </location>
</feature>
<comment type="caution">
    <text evidence="3">The sequence shown here is derived from an EMBL/GenBank/DDBJ whole genome shotgun (WGS) entry which is preliminary data.</text>
</comment>
<evidence type="ECO:0008006" key="5">
    <source>
        <dbReference type="Google" id="ProtNLM"/>
    </source>
</evidence>